<evidence type="ECO:0000313" key="1">
    <source>
        <dbReference type="EMBL" id="CAL1388211.1"/>
    </source>
</evidence>
<evidence type="ECO:0000313" key="2">
    <source>
        <dbReference type="Proteomes" id="UP001497516"/>
    </source>
</evidence>
<protein>
    <submittedName>
        <fullName evidence="1">Uncharacterized protein</fullName>
    </submittedName>
</protein>
<dbReference type="AlphaFoldDB" id="A0AAV2EQJ3"/>
<accession>A0AAV2EQJ3</accession>
<reference evidence="1 2" key="1">
    <citation type="submission" date="2024-04" db="EMBL/GenBank/DDBJ databases">
        <authorList>
            <person name="Fracassetti M."/>
        </authorList>
    </citation>
    <scope>NUCLEOTIDE SEQUENCE [LARGE SCALE GENOMIC DNA]</scope>
</reference>
<keyword evidence="2" id="KW-1185">Reference proteome</keyword>
<gene>
    <name evidence="1" type="ORF">LTRI10_LOCUS29152</name>
</gene>
<dbReference type="Proteomes" id="UP001497516">
    <property type="component" value="Chromosome 5"/>
</dbReference>
<dbReference type="EMBL" id="OZ034818">
    <property type="protein sequence ID" value="CAL1388211.1"/>
    <property type="molecule type" value="Genomic_DNA"/>
</dbReference>
<proteinExistence type="predicted"/>
<sequence length="85" mass="9535">MDESAIPRPHLSEAWAVREAEKMGNSMTSYVIGIGKQDGYKSGRFRVFGALLVEQLICALLIPSVREYGQPKNEACTRTKHLKRV</sequence>
<organism evidence="1 2">
    <name type="scientific">Linum trigynum</name>
    <dbReference type="NCBI Taxonomy" id="586398"/>
    <lineage>
        <taxon>Eukaryota</taxon>
        <taxon>Viridiplantae</taxon>
        <taxon>Streptophyta</taxon>
        <taxon>Embryophyta</taxon>
        <taxon>Tracheophyta</taxon>
        <taxon>Spermatophyta</taxon>
        <taxon>Magnoliopsida</taxon>
        <taxon>eudicotyledons</taxon>
        <taxon>Gunneridae</taxon>
        <taxon>Pentapetalae</taxon>
        <taxon>rosids</taxon>
        <taxon>fabids</taxon>
        <taxon>Malpighiales</taxon>
        <taxon>Linaceae</taxon>
        <taxon>Linum</taxon>
    </lineage>
</organism>
<name>A0AAV2EQJ3_9ROSI</name>